<feature type="region of interest" description="Disordered" evidence="1">
    <location>
        <begin position="71"/>
        <end position="101"/>
    </location>
</feature>
<evidence type="ECO:0000313" key="2">
    <source>
        <dbReference type="EMBL" id="KAF2823271.1"/>
    </source>
</evidence>
<organism evidence="2 3">
    <name type="scientific">Ophiobolus disseminans</name>
    <dbReference type="NCBI Taxonomy" id="1469910"/>
    <lineage>
        <taxon>Eukaryota</taxon>
        <taxon>Fungi</taxon>
        <taxon>Dikarya</taxon>
        <taxon>Ascomycota</taxon>
        <taxon>Pezizomycotina</taxon>
        <taxon>Dothideomycetes</taxon>
        <taxon>Pleosporomycetidae</taxon>
        <taxon>Pleosporales</taxon>
        <taxon>Pleosporineae</taxon>
        <taxon>Phaeosphaeriaceae</taxon>
        <taxon>Ophiobolus</taxon>
    </lineage>
</organism>
<dbReference type="AlphaFoldDB" id="A0A6A6ZQ87"/>
<evidence type="ECO:0000256" key="1">
    <source>
        <dbReference type="SAM" id="MobiDB-lite"/>
    </source>
</evidence>
<feature type="compositionally biased region" description="Basic and acidic residues" evidence="1">
    <location>
        <begin position="92"/>
        <end position="101"/>
    </location>
</feature>
<sequence>MALPPFVQNTKTKFVVRRLKKKLAPLVDNHAAVMYSKLSTTACRSYALLKRQEPTHHSKIAELLTLEEIEAPDTSEKTASDLALDSDTEYEDMQRDHERSGDGLYARYKRNGIEIVKTEHLGKCSLRWNMPPTKTCQPSSTGSENTICTTVNPWICALYDPDLQTHIAKGPTENEDTICGAPLVRILDLERHFQVADIARNRQLHFDVNVQ</sequence>
<name>A0A6A6ZQ87_9PLEO</name>
<evidence type="ECO:0000313" key="3">
    <source>
        <dbReference type="Proteomes" id="UP000799424"/>
    </source>
</evidence>
<gene>
    <name evidence="2" type="ORF">CC86DRAFT_422032</name>
</gene>
<accession>A0A6A6ZQ87</accession>
<dbReference type="Proteomes" id="UP000799424">
    <property type="component" value="Unassembled WGS sequence"/>
</dbReference>
<keyword evidence="3" id="KW-1185">Reference proteome</keyword>
<proteinExistence type="predicted"/>
<protein>
    <submittedName>
        <fullName evidence="2">Uncharacterized protein</fullName>
    </submittedName>
</protein>
<dbReference type="EMBL" id="MU006232">
    <property type="protein sequence ID" value="KAF2823271.1"/>
    <property type="molecule type" value="Genomic_DNA"/>
</dbReference>
<reference evidence="2" key="1">
    <citation type="journal article" date="2020" name="Stud. Mycol.">
        <title>101 Dothideomycetes genomes: a test case for predicting lifestyles and emergence of pathogens.</title>
        <authorList>
            <person name="Haridas S."/>
            <person name="Albert R."/>
            <person name="Binder M."/>
            <person name="Bloem J."/>
            <person name="Labutti K."/>
            <person name="Salamov A."/>
            <person name="Andreopoulos B."/>
            <person name="Baker S."/>
            <person name="Barry K."/>
            <person name="Bills G."/>
            <person name="Bluhm B."/>
            <person name="Cannon C."/>
            <person name="Castanera R."/>
            <person name="Culley D."/>
            <person name="Daum C."/>
            <person name="Ezra D."/>
            <person name="Gonzalez J."/>
            <person name="Henrissat B."/>
            <person name="Kuo A."/>
            <person name="Liang C."/>
            <person name="Lipzen A."/>
            <person name="Lutzoni F."/>
            <person name="Magnuson J."/>
            <person name="Mondo S."/>
            <person name="Nolan M."/>
            <person name="Ohm R."/>
            <person name="Pangilinan J."/>
            <person name="Park H.-J."/>
            <person name="Ramirez L."/>
            <person name="Alfaro M."/>
            <person name="Sun H."/>
            <person name="Tritt A."/>
            <person name="Yoshinaga Y."/>
            <person name="Zwiers L.-H."/>
            <person name="Turgeon B."/>
            <person name="Goodwin S."/>
            <person name="Spatafora J."/>
            <person name="Crous P."/>
            <person name="Grigoriev I."/>
        </authorList>
    </citation>
    <scope>NUCLEOTIDE SEQUENCE</scope>
    <source>
        <strain evidence="2">CBS 113818</strain>
    </source>
</reference>